<evidence type="ECO:0000313" key="1">
    <source>
        <dbReference type="EMBL" id="CAA9264817.1"/>
    </source>
</evidence>
<dbReference type="EMBL" id="CADCTJ010000774">
    <property type="protein sequence ID" value="CAA9264817.1"/>
    <property type="molecule type" value="Genomic_DNA"/>
</dbReference>
<gene>
    <name evidence="1" type="ORF">AVDCRST_MAG95-2470</name>
</gene>
<proteinExistence type="predicted"/>
<accession>A0A6J4J0W1</accession>
<protein>
    <submittedName>
        <fullName evidence="1">Uncharacterized protein</fullName>
    </submittedName>
</protein>
<dbReference type="AlphaFoldDB" id="A0A6J4J0W1"/>
<name>A0A6J4J0W1_9BACT</name>
<reference evidence="1" key="1">
    <citation type="submission" date="2020-02" db="EMBL/GenBank/DDBJ databases">
        <authorList>
            <person name="Meier V. D."/>
        </authorList>
    </citation>
    <scope>NUCLEOTIDE SEQUENCE</scope>
    <source>
        <strain evidence="1">AVDCRST_MAG95</strain>
    </source>
</reference>
<organism evidence="1">
    <name type="scientific">uncultured Adhaeribacter sp</name>
    <dbReference type="NCBI Taxonomy" id="448109"/>
    <lineage>
        <taxon>Bacteria</taxon>
        <taxon>Pseudomonadati</taxon>
        <taxon>Bacteroidota</taxon>
        <taxon>Cytophagia</taxon>
        <taxon>Cytophagales</taxon>
        <taxon>Hymenobacteraceae</taxon>
        <taxon>Adhaeribacter</taxon>
        <taxon>environmental samples</taxon>
    </lineage>
</organism>
<sequence>MVLVYVELRPAGVYSYQKPLLEKLKQRFPAGVYLDLDAFSEDYLTAQAGRLLAEADKSAVYFACTEPEAPLGPALHLAEIIIRRPANSLVILQGKQPRLEKLFGNRENIVFAQNPSEEEFFQQLENFCF</sequence>